<accession>A0ABT1YCY8</accession>
<feature type="transmembrane region" description="Helical" evidence="1">
    <location>
        <begin position="7"/>
        <end position="27"/>
    </location>
</feature>
<reference evidence="3 4" key="1">
    <citation type="submission" date="2022-08" db="EMBL/GenBank/DDBJ databases">
        <title>Paenibacillus endoradicis sp. nov., Paenibacillus radicibacter sp. nov and Paenibacillus pararadicis sp. nov., three cold-adapted plant growth-promoting bacteria isolated from root of Larix gmelinii in Great Khingan.</title>
        <authorList>
            <person name="Xue H."/>
        </authorList>
    </citation>
    <scope>NUCLEOTIDE SEQUENCE [LARGE SCALE GENOMIC DNA]</scope>
    <source>
        <strain evidence="3 4">N5-1-1-5</strain>
    </source>
</reference>
<organism evidence="3 4">
    <name type="scientific">Paenibacillus radicis</name>
    <name type="common">ex Xue et al. 2023</name>
    <dbReference type="NCBI Taxonomy" id="2972489"/>
    <lineage>
        <taxon>Bacteria</taxon>
        <taxon>Bacillati</taxon>
        <taxon>Bacillota</taxon>
        <taxon>Bacilli</taxon>
        <taxon>Bacillales</taxon>
        <taxon>Paenibacillaceae</taxon>
        <taxon>Paenibacillus</taxon>
    </lineage>
</organism>
<dbReference type="Pfam" id="PF00395">
    <property type="entry name" value="SLH"/>
    <property type="match status" value="1"/>
</dbReference>
<protein>
    <submittedName>
        <fullName evidence="3">S-layer homology domain-containing protein</fullName>
    </submittedName>
</protein>
<keyword evidence="1" id="KW-0472">Membrane</keyword>
<evidence type="ECO:0000256" key="1">
    <source>
        <dbReference type="SAM" id="Phobius"/>
    </source>
</evidence>
<dbReference type="EMBL" id="JANQBD010000004">
    <property type="protein sequence ID" value="MCR8631046.1"/>
    <property type="molecule type" value="Genomic_DNA"/>
</dbReference>
<dbReference type="Proteomes" id="UP001300012">
    <property type="component" value="Unassembled WGS sequence"/>
</dbReference>
<dbReference type="InterPro" id="IPR001119">
    <property type="entry name" value="SLH_dom"/>
</dbReference>
<keyword evidence="1" id="KW-0812">Transmembrane</keyword>
<evidence type="ECO:0000259" key="2">
    <source>
        <dbReference type="PROSITE" id="PS51272"/>
    </source>
</evidence>
<comment type="caution">
    <text evidence="3">The sequence shown here is derived from an EMBL/GenBank/DDBJ whole genome shotgun (WGS) entry which is preliminary data.</text>
</comment>
<gene>
    <name evidence="3" type="ORF">NV381_07505</name>
</gene>
<sequence>MKKPIALLCNVLVLMVIFCGIVSIFTIEGNAKDTSTSADEKIQMADTLLKLNLFRGTDNGYELEQSFTRAQGAVMLLRLFGLEKAAEQAAEKSGFQDVQSHWSAAYVSYSFNKGFVHGISENDYAPDQPMTGSELTALILRALGYVEAEPSTTISLGVISGLLTESQAQKVNAKEVSFDRGDMVVIAYHALTTKLKGSEKTLLSKLVEDDKAITVQTAAGTGLYVAPSSSNDPMDQIEKALRNVLDGKN</sequence>
<keyword evidence="4" id="KW-1185">Reference proteome</keyword>
<keyword evidence="1" id="KW-1133">Transmembrane helix</keyword>
<feature type="domain" description="SLH" evidence="2">
    <location>
        <begin position="90"/>
        <end position="153"/>
    </location>
</feature>
<dbReference type="PROSITE" id="PS51272">
    <property type="entry name" value="SLH"/>
    <property type="match status" value="1"/>
</dbReference>
<proteinExistence type="predicted"/>
<evidence type="ECO:0000313" key="3">
    <source>
        <dbReference type="EMBL" id="MCR8631046.1"/>
    </source>
</evidence>
<name>A0ABT1YCY8_9BACL</name>
<dbReference type="RefSeq" id="WP_258212647.1">
    <property type="nucleotide sequence ID" value="NZ_JANQBD010000004.1"/>
</dbReference>
<evidence type="ECO:0000313" key="4">
    <source>
        <dbReference type="Proteomes" id="UP001300012"/>
    </source>
</evidence>